<keyword evidence="5" id="KW-0460">Magnesium</keyword>
<evidence type="ECO:0000259" key="8">
    <source>
        <dbReference type="PROSITE" id="PS51462"/>
    </source>
</evidence>
<accession>A0ABU0BQT1</accession>
<comment type="cofactor">
    <cofactor evidence="2">
        <name>Mg(2+)</name>
        <dbReference type="ChEBI" id="CHEBI:18420"/>
    </cofactor>
</comment>
<evidence type="ECO:0000313" key="9">
    <source>
        <dbReference type="EMBL" id="MDQ0320318.1"/>
    </source>
</evidence>
<dbReference type="SUPFAM" id="SSF55811">
    <property type="entry name" value="Nudix"/>
    <property type="match status" value="1"/>
</dbReference>
<evidence type="ECO:0000256" key="3">
    <source>
        <dbReference type="ARBA" id="ARBA00022723"/>
    </source>
</evidence>
<evidence type="ECO:0000256" key="7">
    <source>
        <dbReference type="SAM" id="MobiDB-lite"/>
    </source>
</evidence>
<protein>
    <submittedName>
        <fullName evidence="9">8-oxo-dGTP pyrophosphatase MutT (NUDIX family)</fullName>
    </submittedName>
</protein>
<keyword evidence="3" id="KW-0479">Metal-binding</keyword>
<proteinExistence type="predicted"/>
<reference evidence="9 10" key="1">
    <citation type="submission" date="2023-07" db="EMBL/GenBank/DDBJ databases">
        <title>Genomic Encyclopedia of Type Strains, Phase IV (KMG-IV): sequencing the most valuable type-strain genomes for metagenomic binning, comparative biology and taxonomic classification.</title>
        <authorList>
            <person name="Goeker M."/>
        </authorList>
    </citation>
    <scope>NUCLEOTIDE SEQUENCE [LARGE SCALE GENOMIC DNA]</scope>
    <source>
        <strain evidence="9 10">DSM 1112</strain>
    </source>
</reference>
<dbReference type="InterPro" id="IPR000086">
    <property type="entry name" value="NUDIX_hydrolase_dom"/>
</dbReference>
<evidence type="ECO:0000313" key="10">
    <source>
        <dbReference type="Proteomes" id="UP001230207"/>
    </source>
</evidence>
<dbReference type="PANTHER" id="PTHR12318">
    <property type="entry name" value="TESTOSTERONE-REGULATED PROTEIN RP2"/>
    <property type="match status" value="1"/>
</dbReference>
<dbReference type="CDD" id="cd18870">
    <property type="entry name" value="NUDIX_AcylCoAdiphos_Nudt19"/>
    <property type="match status" value="1"/>
</dbReference>
<dbReference type="InterPro" id="IPR039121">
    <property type="entry name" value="NUDT19"/>
</dbReference>
<evidence type="ECO:0000256" key="5">
    <source>
        <dbReference type="ARBA" id="ARBA00022842"/>
    </source>
</evidence>
<keyword evidence="4" id="KW-0378">Hydrolase</keyword>
<keyword evidence="10" id="KW-1185">Reference proteome</keyword>
<dbReference type="InterPro" id="IPR015797">
    <property type="entry name" value="NUDIX_hydrolase-like_dom_sf"/>
</dbReference>
<organism evidence="9 10">
    <name type="scientific">Pararhizobium capsulatum DSM 1112</name>
    <dbReference type="NCBI Taxonomy" id="1121113"/>
    <lineage>
        <taxon>Bacteria</taxon>
        <taxon>Pseudomonadati</taxon>
        <taxon>Pseudomonadota</taxon>
        <taxon>Alphaproteobacteria</taxon>
        <taxon>Hyphomicrobiales</taxon>
        <taxon>Rhizobiaceae</taxon>
        <taxon>Rhizobium/Agrobacterium group</taxon>
        <taxon>Pararhizobium</taxon>
    </lineage>
</organism>
<evidence type="ECO:0000256" key="2">
    <source>
        <dbReference type="ARBA" id="ARBA00001946"/>
    </source>
</evidence>
<feature type="region of interest" description="Disordered" evidence="7">
    <location>
        <begin position="1"/>
        <end position="20"/>
    </location>
</feature>
<comment type="cofactor">
    <cofactor evidence="1">
        <name>Mn(2+)</name>
        <dbReference type="ChEBI" id="CHEBI:29035"/>
    </cofactor>
</comment>
<dbReference type="EMBL" id="JAUSVF010000001">
    <property type="protein sequence ID" value="MDQ0320318.1"/>
    <property type="molecule type" value="Genomic_DNA"/>
</dbReference>
<dbReference type="PROSITE" id="PS51462">
    <property type="entry name" value="NUDIX"/>
    <property type="match status" value="1"/>
</dbReference>
<comment type="caution">
    <text evidence="9">The sequence shown here is derived from an EMBL/GenBank/DDBJ whole genome shotgun (WGS) entry which is preliminary data.</text>
</comment>
<evidence type="ECO:0000256" key="4">
    <source>
        <dbReference type="ARBA" id="ARBA00022801"/>
    </source>
</evidence>
<gene>
    <name evidence="9" type="ORF">QO002_002456</name>
</gene>
<evidence type="ECO:0000256" key="1">
    <source>
        <dbReference type="ARBA" id="ARBA00001936"/>
    </source>
</evidence>
<dbReference type="PANTHER" id="PTHR12318:SF0">
    <property type="entry name" value="ACYL-COENZYME A DIPHOSPHATASE NUDT19"/>
    <property type="match status" value="1"/>
</dbReference>
<keyword evidence="6" id="KW-0464">Manganese</keyword>
<dbReference type="Gene3D" id="3.90.79.10">
    <property type="entry name" value="Nucleoside Triphosphate Pyrophosphohydrolase"/>
    <property type="match status" value="2"/>
</dbReference>
<dbReference type="Proteomes" id="UP001230207">
    <property type="component" value="Unassembled WGS sequence"/>
</dbReference>
<feature type="domain" description="Nudix hydrolase" evidence="8">
    <location>
        <begin position="21"/>
        <end position="204"/>
    </location>
</feature>
<evidence type="ECO:0000256" key="6">
    <source>
        <dbReference type="ARBA" id="ARBA00023211"/>
    </source>
</evidence>
<sequence>MTKAAVPGQTEPGATRPRALRPRAAASLMLLDRSQGPIRVLMGKRSNAHVFMPDLHVFPGGRRDPGDHRLPWAGELHSAVQQRLMTATGGQSSPARLRAIAMAALRELHEEAHVAVGKPVEASHCPLAFLPDLTNLRYIARAITPPGLARRFDTHFFALFADEAEIDPAAVRDSQELEDLRWIDVDDVSVVQVPDITEIILGELRSALEADTSLAFDRPVPFFHTRRGQFVRDLF</sequence>
<name>A0ABU0BQT1_9HYPH</name>